<name>A0A9D5HFE5_9LILI</name>
<evidence type="ECO:0000313" key="10">
    <source>
        <dbReference type="Proteomes" id="UP001085076"/>
    </source>
</evidence>
<evidence type="ECO:0000256" key="3">
    <source>
        <dbReference type="ARBA" id="ARBA00022723"/>
    </source>
</evidence>
<dbReference type="GO" id="GO:0051213">
    <property type="term" value="F:dioxygenase activity"/>
    <property type="evidence" value="ECO:0007669"/>
    <property type="project" value="UniProtKB-KW"/>
</dbReference>
<dbReference type="InterPro" id="IPR026992">
    <property type="entry name" value="DIOX_N"/>
</dbReference>
<gene>
    <name evidence="9" type="ORF">J5N97_016425</name>
</gene>
<evidence type="ECO:0000313" key="9">
    <source>
        <dbReference type="EMBL" id="KAJ0974460.1"/>
    </source>
</evidence>
<dbReference type="InterPro" id="IPR005123">
    <property type="entry name" value="Oxoglu/Fe-dep_dioxygenase_dom"/>
</dbReference>
<dbReference type="InterPro" id="IPR044861">
    <property type="entry name" value="IPNS-like_FE2OG_OXY"/>
</dbReference>
<dbReference type="Gene3D" id="2.60.120.330">
    <property type="entry name" value="B-lactam Antibiotic, Isopenicillin N Synthase, Chain"/>
    <property type="match status" value="1"/>
</dbReference>
<evidence type="ECO:0000256" key="7">
    <source>
        <dbReference type="RuleBase" id="RU003682"/>
    </source>
</evidence>
<evidence type="ECO:0000256" key="1">
    <source>
        <dbReference type="ARBA" id="ARBA00001961"/>
    </source>
</evidence>
<protein>
    <recommendedName>
        <fullName evidence="8">Fe2OG dioxygenase domain-containing protein</fullName>
    </recommendedName>
</protein>
<keyword evidence="10" id="KW-1185">Reference proteome</keyword>
<dbReference type="EMBL" id="JAGGNH010000004">
    <property type="protein sequence ID" value="KAJ0974460.1"/>
    <property type="molecule type" value="Genomic_DNA"/>
</dbReference>
<dbReference type="PANTHER" id="PTHR47991">
    <property type="entry name" value="OXOGLUTARATE/IRON-DEPENDENT DIOXYGENASE"/>
    <property type="match status" value="1"/>
</dbReference>
<comment type="caution">
    <text evidence="9">The sequence shown here is derived from an EMBL/GenBank/DDBJ whole genome shotgun (WGS) entry which is preliminary data.</text>
</comment>
<keyword evidence="6 7" id="KW-0408">Iron</keyword>
<dbReference type="GO" id="GO:0002229">
    <property type="term" value="P:defense response to oomycetes"/>
    <property type="evidence" value="ECO:0007669"/>
    <property type="project" value="UniProtKB-ARBA"/>
</dbReference>
<comment type="similarity">
    <text evidence="2 7">Belongs to the iron/ascorbate-dependent oxidoreductase family.</text>
</comment>
<reference evidence="9" key="1">
    <citation type="submission" date="2021-03" db="EMBL/GenBank/DDBJ databases">
        <authorList>
            <person name="Li Z."/>
            <person name="Yang C."/>
        </authorList>
    </citation>
    <scope>NUCLEOTIDE SEQUENCE</scope>
    <source>
        <strain evidence="9">Dzin_1.0</strain>
        <tissue evidence="9">Leaf</tissue>
    </source>
</reference>
<dbReference type="SUPFAM" id="SSF51197">
    <property type="entry name" value="Clavaminate synthase-like"/>
    <property type="match status" value="1"/>
</dbReference>
<accession>A0A9D5HFE5</accession>
<comment type="cofactor">
    <cofactor evidence="1">
        <name>L-ascorbate</name>
        <dbReference type="ChEBI" id="CHEBI:38290"/>
    </cofactor>
</comment>
<evidence type="ECO:0000256" key="6">
    <source>
        <dbReference type="ARBA" id="ARBA00023004"/>
    </source>
</evidence>
<dbReference type="Pfam" id="PF03171">
    <property type="entry name" value="2OG-FeII_Oxy"/>
    <property type="match status" value="1"/>
</dbReference>
<dbReference type="InterPro" id="IPR050295">
    <property type="entry name" value="Plant_2OG-oxidoreductases"/>
</dbReference>
<dbReference type="OrthoDB" id="288590at2759"/>
<sequence length="339" mass="39045">MAEQILLSSGLQHKSLPENYKRPESQRPKLDEVIRDSNIPIIDLSLSNKAHIISQITHACQSHGFFQVVNHDIQKECLEKVVEMAKEFFRLPVEDKMELYSDDPTKKIRLSTSFNVRKETVHNWRDYLRLYCYPLEDYVPDWPSKPPLFKDVVSSYCREVRKLGFQLLGLISLSLGLEEGYIKQVLGEQEQHMAMNYYPPCPEPDLTYGLPAHTDPNALTILLQDQEVAGLQVLREGKWIAVNPVPNALVINIGDQLQALSNGRYKSVWHRAIVNSGKERVSVASFLCPCSTTIIGPPKKLTEDGSPAIYRNYTYDEYYKRFWSRNLDQEHCLELFKSQ</sequence>
<dbReference type="AlphaFoldDB" id="A0A9D5HFE5"/>
<dbReference type="GO" id="GO:0046872">
    <property type="term" value="F:metal ion binding"/>
    <property type="evidence" value="ECO:0007669"/>
    <property type="project" value="UniProtKB-KW"/>
</dbReference>
<dbReference type="InterPro" id="IPR027443">
    <property type="entry name" value="IPNS-like_sf"/>
</dbReference>
<keyword evidence="3 7" id="KW-0479">Metal-binding</keyword>
<dbReference type="PROSITE" id="PS51471">
    <property type="entry name" value="FE2OG_OXY"/>
    <property type="match status" value="1"/>
</dbReference>
<dbReference type="Pfam" id="PF14226">
    <property type="entry name" value="DIOX_N"/>
    <property type="match status" value="1"/>
</dbReference>
<keyword evidence="5 7" id="KW-0560">Oxidoreductase</keyword>
<keyword evidence="4" id="KW-0223">Dioxygenase</keyword>
<evidence type="ECO:0000256" key="5">
    <source>
        <dbReference type="ARBA" id="ARBA00023002"/>
    </source>
</evidence>
<evidence type="ECO:0000256" key="4">
    <source>
        <dbReference type="ARBA" id="ARBA00022964"/>
    </source>
</evidence>
<feature type="domain" description="Fe2OG dioxygenase" evidence="8">
    <location>
        <begin position="189"/>
        <end position="289"/>
    </location>
</feature>
<reference evidence="9" key="2">
    <citation type="journal article" date="2022" name="Hortic Res">
        <title>The genome of Dioscorea zingiberensis sheds light on the biosynthesis, origin and evolution of the medicinally important diosgenin saponins.</title>
        <authorList>
            <person name="Li Y."/>
            <person name="Tan C."/>
            <person name="Li Z."/>
            <person name="Guo J."/>
            <person name="Li S."/>
            <person name="Chen X."/>
            <person name="Wang C."/>
            <person name="Dai X."/>
            <person name="Yang H."/>
            <person name="Song W."/>
            <person name="Hou L."/>
            <person name="Xu J."/>
            <person name="Tong Z."/>
            <person name="Xu A."/>
            <person name="Yuan X."/>
            <person name="Wang W."/>
            <person name="Yang Q."/>
            <person name="Chen L."/>
            <person name="Sun Z."/>
            <person name="Wang K."/>
            <person name="Pan B."/>
            <person name="Chen J."/>
            <person name="Bao Y."/>
            <person name="Liu F."/>
            <person name="Qi X."/>
            <person name="Gang D.R."/>
            <person name="Wen J."/>
            <person name="Li J."/>
        </authorList>
    </citation>
    <scope>NUCLEOTIDE SEQUENCE</scope>
    <source>
        <strain evidence="9">Dzin_1.0</strain>
    </source>
</reference>
<evidence type="ECO:0000256" key="2">
    <source>
        <dbReference type="ARBA" id="ARBA00008056"/>
    </source>
</evidence>
<proteinExistence type="inferred from homology"/>
<organism evidence="9 10">
    <name type="scientific">Dioscorea zingiberensis</name>
    <dbReference type="NCBI Taxonomy" id="325984"/>
    <lineage>
        <taxon>Eukaryota</taxon>
        <taxon>Viridiplantae</taxon>
        <taxon>Streptophyta</taxon>
        <taxon>Embryophyta</taxon>
        <taxon>Tracheophyta</taxon>
        <taxon>Spermatophyta</taxon>
        <taxon>Magnoliopsida</taxon>
        <taxon>Liliopsida</taxon>
        <taxon>Dioscoreales</taxon>
        <taxon>Dioscoreaceae</taxon>
        <taxon>Dioscorea</taxon>
    </lineage>
</organism>
<evidence type="ECO:0000259" key="8">
    <source>
        <dbReference type="PROSITE" id="PS51471"/>
    </source>
</evidence>
<dbReference type="Proteomes" id="UP001085076">
    <property type="component" value="Miscellaneous, Linkage group lg04"/>
</dbReference>
<dbReference type="FunFam" id="2.60.120.330:FF:000007">
    <property type="entry name" value="Protein DMR6-like oxygenase 2"/>
    <property type="match status" value="1"/>
</dbReference>